<dbReference type="InterPro" id="IPR044524">
    <property type="entry name" value="Isoase_HisA-like"/>
</dbReference>
<reference evidence="3 5" key="1">
    <citation type="submission" date="2015-10" db="EMBL/GenBank/DDBJ databases">
        <title>Complete genome sequence of hyperthermophilic archaeon Pyrodictium delaneyi Su06.</title>
        <authorList>
            <person name="Jung J.-H."/>
            <person name="Lin J."/>
            <person name="Holden J.F."/>
            <person name="Park C.-S."/>
        </authorList>
    </citation>
    <scope>NUCLEOTIDE SEQUENCE [LARGE SCALE GENOMIC DNA]</scope>
    <source>
        <strain evidence="3 5">Su06</strain>
    </source>
</reference>
<dbReference type="RefSeq" id="WP_055409399.1">
    <property type="nucleotide sequence ID" value="NZ_CP013011.1"/>
</dbReference>
<dbReference type="GO" id="GO:0005737">
    <property type="term" value="C:cytoplasm"/>
    <property type="evidence" value="ECO:0007669"/>
    <property type="project" value="TreeGrafter"/>
</dbReference>
<dbReference type="EMBL" id="NCQP01000003">
    <property type="protein sequence ID" value="OWJ54654.1"/>
    <property type="molecule type" value="Genomic_DNA"/>
</dbReference>
<proteinExistence type="inferred from homology"/>
<name>A0A0P0N4D3_9CREN</name>
<dbReference type="PANTHER" id="PTHR43090">
    <property type="entry name" value="1-(5-PHOSPHORIBOSYL)-5-[(5-PHOSPHORIBOSYLAMINO)METHYLIDENEAMINO] IMIDAZOLE-4-CARBOXAMIDE ISOMERASE"/>
    <property type="match status" value="1"/>
</dbReference>
<keyword evidence="2" id="KW-0368">Histidine biosynthesis</keyword>
<protein>
    <recommendedName>
        <fullName evidence="7">1-(5-phosphoribosyl)-5-((5-phosphoribosylamino)methylideneamino)imidazole-4-carboxamide isomerase</fullName>
    </recommendedName>
</protein>
<dbReference type="SUPFAM" id="SSF51366">
    <property type="entry name" value="Ribulose-phoshate binding barrel"/>
    <property type="match status" value="1"/>
</dbReference>
<comment type="similarity">
    <text evidence="1 2">Belongs to the HisA/HisF family.</text>
</comment>
<dbReference type="Proteomes" id="UP000058613">
    <property type="component" value="Chromosome"/>
</dbReference>
<keyword evidence="2" id="KW-0028">Amino-acid biosynthesis</keyword>
<dbReference type="InterPro" id="IPR006062">
    <property type="entry name" value="His_biosynth"/>
</dbReference>
<evidence type="ECO:0000313" key="4">
    <source>
        <dbReference type="EMBL" id="OWJ54654.1"/>
    </source>
</evidence>
<dbReference type="EMBL" id="CP013011">
    <property type="protein sequence ID" value="ALL01428.1"/>
    <property type="molecule type" value="Genomic_DNA"/>
</dbReference>
<accession>A0A0P0N4D3</accession>
<evidence type="ECO:0000313" key="3">
    <source>
        <dbReference type="EMBL" id="ALL01428.1"/>
    </source>
</evidence>
<evidence type="ECO:0000313" key="6">
    <source>
        <dbReference type="Proteomes" id="UP000196694"/>
    </source>
</evidence>
<dbReference type="InterPro" id="IPR011060">
    <property type="entry name" value="RibuloseP-bd_barrel"/>
</dbReference>
<dbReference type="InterPro" id="IPR013785">
    <property type="entry name" value="Aldolase_TIM"/>
</dbReference>
<gene>
    <name evidence="4" type="ORF">Pdsh_06450</name>
    <name evidence="3" type="ORF">Pyrde_1382</name>
</gene>
<dbReference type="GO" id="GO:0003949">
    <property type="term" value="F:1-(5-phosphoribosyl)-5-[(5-phosphoribosylamino)methylideneamino]imidazole-4-carboxamide isomerase activity"/>
    <property type="evidence" value="ECO:0007669"/>
    <property type="project" value="InterPro"/>
</dbReference>
<dbReference type="STRING" id="1273541.Pyrde_1382"/>
<dbReference type="AlphaFoldDB" id="A0A0P0N4D3"/>
<dbReference type="OrthoDB" id="52866at2157"/>
<evidence type="ECO:0000313" key="5">
    <source>
        <dbReference type="Proteomes" id="UP000058613"/>
    </source>
</evidence>
<dbReference type="Pfam" id="PF00977">
    <property type="entry name" value="His_biosynth"/>
    <property type="match status" value="1"/>
</dbReference>
<dbReference type="PANTHER" id="PTHR43090:SF2">
    <property type="entry name" value="1-(5-PHOSPHORIBOSYL)-5-[(5-PHOSPHORIBOSYLAMINO)METHYLIDENEAMINO] IMIDAZOLE-4-CARBOXAMIDE ISOMERASE"/>
    <property type="match status" value="1"/>
</dbReference>
<evidence type="ECO:0008006" key="7">
    <source>
        <dbReference type="Google" id="ProtNLM"/>
    </source>
</evidence>
<organism evidence="3 5">
    <name type="scientific">Pyrodictium delaneyi</name>
    <dbReference type="NCBI Taxonomy" id="1273541"/>
    <lineage>
        <taxon>Archaea</taxon>
        <taxon>Thermoproteota</taxon>
        <taxon>Thermoprotei</taxon>
        <taxon>Desulfurococcales</taxon>
        <taxon>Pyrodictiaceae</taxon>
        <taxon>Pyrodictium</taxon>
    </lineage>
</organism>
<evidence type="ECO:0000256" key="2">
    <source>
        <dbReference type="RuleBase" id="RU003657"/>
    </source>
</evidence>
<dbReference type="GO" id="GO:0000162">
    <property type="term" value="P:L-tryptophan biosynthetic process"/>
    <property type="evidence" value="ECO:0007669"/>
    <property type="project" value="TreeGrafter"/>
</dbReference>
<dbReference type="KEGG" id="pdl:Pyrde_1382"/>
<dbReference type="Gene3D" id="3.20.20.70">
    <property type="entry name" value="Aldolase class I"/>
    <property type="match status" value="1"/>
</dbReference>
<dbReference type="GeneID" id="26099723"/>
<reference evidence="4 6" key="2">
    <citation type="submission" date="2017-05" db="EMBL/GenBank/DDBJ databases">
        <title>The draft genome of the hyperthermophilic archaeon 'Pyrodictium delaneyi strain Hulk', an iron and nitrate reducer, reveals the capacity for sulfate reduction.</title>
        <authorList>
            <person name="Demey L.M."/>
            <person name="Miller C."/>
            <person name="Manzella M."/>
            <person name="Reguera G."/>
            <person name="Kashefi K."/>
        </authorList>
    </citation>
    <scope>NUCLEOTIDE SEQUENCE [LARGE SCALE GENOMIC DNA]</scope>
    <source>
        <strain evidence="4 6">Hulk</strain>
    </source>
</reference>
<sequence>MPCPLSRPRLVPSIDVAGCEAVKLVRGVPGTGLRLGDPRRLVALWHTLGARTLHIVDLDGAARGKPSSCVLDLVKWAKRETGVTIQLGGGLRTIEALEEAHSAGADRLVVASAWLRRPEFLEEAVAALGPGIVVPAVEESWEALPATSAWRAREPMTLAEAVKLAAGTRGIWGIFYTQVFHEGELRGVDIHRAARLARLAREAGAPRLAYSGGIASPRDLELLAALGYDEAVAGMALYTWRLNPLGMLE</sequence>
<keyword evidence="6" id="KW-1185">Reference proteome</keyword>
<dbReference type="GO" id="GO:0000105">
    <property type="term" value="P:L-histidine biosynthetic process"/>
    <property type="evidence" value="ECO:0007669"/>
    <property type="project" value="UniProtKB-KW"/>
</dbReference>
<dbReference type="Proteomes" id="UP000196694">
    <property type="component" value="Unassembled WGS sequence"/>
</dbReference>
<evidence type="ECO:0000256" key="1">
    <source>
        <dbReference type="ARBA" id="ARBA00009667"/>
    </source>
</evidence>